<dbReference type="GO" id="GO:0009279">
    <property type="term" value="C:cell outer membrane"/>
    <property type="evidence" value="ECO:0007669"/>
    <property type="project" value="UniProtKB-SubCell"/>
</dbReference>
<proteinExistence type="inferred from homology"/>
<dbReference type="Pfam" id="PF02321">
    <property type="entry name" value="OEP"/>
    <property type="match status" value="2"/>
</dbReference>
<gene>
    <name evidence="8" type="ORF">D3H34_24240</name>
</gene>
<reference evidence="8 9" key="1">
    <citation type="submission" date="2018-09" db="EMBL/GenBank/DDBJ databases">
        <title>Acidovorax cavernicola nov. sp. isolated from Gruta de las Maravillas (Aracena, Spain).</title>
        <authorList>
            <person name="Jurado V."/>
            <person name="Gutierrez-Patricio S."/>
            <person name="Gonzalez-Pimentel J.L."/>
            <person name="Miller A.Z."/>
            <person name="Laiz L."/>
            <person name="Saiz-Jimenez C."/>
        </authorList>
    </citation>
    <scope>NUCLEOTIDE SEQUENCE [LARGE SCALE GENOMIC DNA]</scope>
    <source>
        <strain evidence="8 9">1011MAR4D40.2</strain>
    </source>
</reference>
<name>A0A9X8D0Z4_9BURK</name>
<dbReference type="GO" id="GO:1990281">
    <property type="term" value="C:efflux pump complex"/>
    <property type="evidence" value="ECO:0007669"/>
    <property type="project" value="TreeGrafter"/>
</dbReference>
<comment type="caution">
    <text evidence="8">The sequence shown here is derived from an EMBL/GenBank/DDBJ whole genome shotgun (WGS) entry which is preliminary data.</text>
</comment>
<evidence type="ECO:0000256" key="4">
    <source>
        <dbReference type="ARBA" id="ARBA00022452"/>
    </source>
</evidence>
<accession>A0A9X8D0Z4</accession>
<sequence length="447" mass="49381">MKKTALAFAAAVAAVAGLLGGPAWSLDLSQAYGEALEQDATIRSVRAATDARRERLPQARAQLLPNLSASVSRHRNWLDRTSPDGSGHLVTANLRYTSSSEALTLRQPLFRMYQMADYRQAQAQVDDAEAILERELQNVGVRVSGAYFEALLAEEHLALVLAQKTAYTTQLDAAQKRLGTGFGTRTDIDEARAALDLNVAQELEARQNLDFTRRQLQSLVNRPIDRLAPLDPSRMRLVRPAPDRVEDWIAQAELNSPELRSLAAQVEAARHELEKAQAGHYPTLDAIAQWSRNDSDTVTSIKTRYTNRSIGVQLNIPLYSGGYVSSTVRQALAGQQRAEETLEALRRDLGVRLHREFRGVTEGVLRVKALEQAARSAEQVVLSNQRSFEAGSRTLPDVLNAEHLKVSAQRDLAQARFVYLLSRIRLQALAGGAKADVIDEINGWLAH</sequence>
<organism evidence="8 9">
    <name type="scientific">Acidovorax cavernicola</name>
    <dbReference type="NCBI Taxonomy" id="1675792"/>
    <lineage>
        <taxon>Bacteria</taxon>
        <taxon>Pseudomonadati</taxon>
        <taxon>Pseudomonadota</taxon>
        <taxon>Betaproteobacteria</taxon>
        <taxon>Burkholderiales</taxon>
        <taxon>Comamonadaceae</taxon>
        <taxon>Acidovorax</taxon>
    </lineage>
</organism>
<keyword evidence="6" id="KW-0472">Membrane</keyword>
<evidence type="ECO:0000313" key="9">
    <source>
        <dbReference type="Proteomes" id="UP000265619"/>
    </source>
</evidence>
<dbReference type="RefSeq" id="WP_119556796.1">
    <property type="nucleotide sequence ID" value="NZ_QXMN01000039.1"/>
</dbReference>
<keyword evidence="9" id="KW-1185">Reference proteome</keyword>
<keyword evidence="4" id="KW-1134">Transmembrane beta strand</keyword>
<dbReference type="Proteomes" id="UP000265619">
    <property type="component" value="Unassembled WGS sequence"/>
</dbReference>
<evidence type="ECO:0000256" key="6">
    <source>
        <dbReference type="ARBA" id="ARBA00023136"/>
    </source>
</evidence>
<protein>
    <submittedName>
        <fullName evidence="8">Channel protein TolC</fullName>
    </submittedName>
</protein>
<dbReference type="InterPro" id="IPR003423">
    <property type="entry name" value="OMP_efflux"/>
</dbReference>
<dbReference type="OrthoDB" id="9813458at2"/>
<comment type="subcellular location">
    <subcellularLocation>
        <location evidence="1">Cell outer membrane</location>
    </subcellularLocation>
</comment>
<evidence type="ECO:0000256" key="2">
    <source>
        <dbReference type="ARBA" id="ARBA00007613"/>
    </source>
</evidence>
<evidence type="ECO:0000256" key="3">
    <source>
        <dbReference type="ARBA" id="ARBA00022448"/>
    </source>
</evidence>
<dbReference type="GO" id="GO:0015562">
    <property type="term" value="F:efflux transmembrane transporter activity"/>
    <property type="evidence" value="ECO:0007669"/>
    <property type="project" value="InterPro"/>
</dbReference>
<dbReference type="PANTHER" id="PTHR30026:SF20">
    <property type="entry name" value="OUTER MEMBRANE PROTEIN TOLC"/>
    <property type="match status" value="1"/>
</dbReference>
<evidence type="ECO:0000256" key="7">
    <source>
        <dbReference type="ARBA" id="ARBA00023237"/>
    </source>
</evidence>
<dbReference type="InterPro" id="IPR010130">
    <property type="entry name" value="T1SS_OMP_TolC"/>
</dbReference>
<evidence type="ECO:0000256" key="5">
    <source>
        <dbReference type="ARBA" id="ARBA00022692"/>
    </source>
</evidence>
<evidence type="ECO:0000256" key="1">
    <source>
        <dbReference type="ARBA" id="ARBA00004442"/>
    </source>
</evidence>
<dbReference type="GO" id="GO:0015288">
    <property type="term" value="F:porin activity"/>
    <property type="evidence" value="ECO:0007669"/>
    <property type="project" value="TreeGrafter"/>
</dbReference>
<dbReference type="InterPro" id="IPR051906">
    <property type="entry name" value="TolC-like"/>
</dbReference>
<evidence type="ECO:0000313" key="8">
    <source>
        <dbReference type="EMBL" id="RIX75827.1"/>
    </source>
</evidence>
<dbReference type="AlphaFoldDB" id="A0A9X8D0Z4"/>
<dbReference type="EMBL" id="QXMN01000039">
    <property type="protein sequence ID" value="RIX75827.1"/>
    <property type="molecule type" value="Genomic_DNA"/>
</dbReference>
<dbReference type="Gene3D" id="1.20.1600.10">
    <property type="entry name" value="Outer membrane efflux proteins (OEP)"/>
    <property type="match status" value="1"/>
</dbReference>
<keyword evidence="3" id="KW-0813">Transport</keyword>
<keyword evidence="7" id="KW-0998">Cell outer membrane</keyword>
<dbReference type="NCBIfam" id="TIGR01844">
    <property type="entry name" value="type_I_sec_TolC"/>
    <property type="match status" value="1"/>
</dbReference>
<dbReference type="SUPFAM" id="SSF56954">
    <property type="entry name" value="Outer membrane efflux proteins (OEP)"/>
    <property type="match status" value="1"/>
</dbReference>
<comment type="similarity">
    <text evidence="2">Belongs to the outer membrane factor (OMF) (TC 1.B.17) family.</text>
</comment>
<dbReference type="PANTHER" id="PTHR30026">
    <property type="entry name" value="OUTER MEMBRANE PROTEIN TOLC"/>
    <property type="match status" value="1"/>
</dbReference>
<keyword evidence="5" id="KW-0812">Transmembrane</keyword>